<evidence type="ECO:0000256" key="1">
    <source>
        <dbReference type="SAM" id="MobiDB-lite"/>
    </source>
</evidence>
<dbReference type="AlphaFoldDB" id="A0AA36EXI1"/>
<evidence type="ECO:0000313" key="2">
    <source>
        <dbReference type="EMBL" id="CAI9715595.1"/>
    </source>
</evidence>
<accession>A0AA36EXI1</accession>
<protein>
    <submittedName>
        <fullName evidence="2">Uncharacterized protein</fullName>
    </submittedName>
</protein>
<dbReference type="Proteomes" id="UP001162480">
    <property type="component" value="Chromosome 1"/>
</dbReference>
<gene>
    <name evidence="2" type="ORF">OCTVUL_1B016561</name>
</gene>
<keyword evidence="3" id="KW-1185">Reference proteome</keyword>
<proteinExistence type="predicted"/>
<reference evidence="2" key="1">
    <citation type="submission" date="2023-08" db="EMBL/GenBank/DDBJ databases">
        <authorList>
            <person name="Alioto T."/>
            <person name="Alioto T."/>
            <person name="Gomez Garrido J."/>
        </authorList>
    </citation>
    <scope>NUCLEOTIDE SEQUENCE</scope>
</reference>
<dbReference type="EMBL" id="OX597814">
    <property type="protein sequence ID" value="CAI9715595.1"/>
    <property type="molecule type" value="Genomic_DNA"/>
</dbReference>
<name>A0AA36EXI1_OCTVU</name>
<sequence>MTTEDVNNLIEAHSDSLMDENLTEMTKSASGEEEEGGGGEVEEEEEEEEVDLSLEQLLALAKATKDLQKMAEDWDPQIDAL</sequence>
<organism evidence="2 3">
    <name type="scientific">Octopus vulgaris</name>
    <name type="common">Common octopus</name>
    <dbReference type="NCBI Taxonomy" id="6645"/>
    <lineage>
        <taxon>Eukaryota</taxon>
        <taxon>Metazoa</taxon>
        <taxon>Spiralia</taxon>
        <taxon>Lophotrochozoa</taxon>
        <taxon>Mollusca</taxon>
        <taxon>Cephalopoda</taxon>
        <taxon>Coleoidea</taxon>
        <taxon>Octopodiformes</taxon>
        <taxon>Octopoda</taxon>
        <taxon>Incirrata</taxon>
        <taxon>Octopodidae</taxon>
        <taxon>Octopus</taxon>
    </lineage>
</organism>
<feature type="compositionally biased region" description="Acidic residues" evidence="1">
    <location>
        <begin position="31"/>
        <end position="51"/>
    </location>
</feature>
<evidence type="ECO:0000313" key="3">
    <source>
        <dbReference type="Proteomes" id="UP001162480"/>
    </source>
</evidence>
<feature type="region of interest" description="Disordered" evidence="1">
    <location>
        <begin position="1"/>
        <end position="51"/>
    </location>
</feature>